<sequence>MEVLSSEPLGPRGGLDRAMLNSITASAPCHRLSSPADTRKEQSSSTELACFLDIHNLRSIRNSIATCGARRDPGSDPRFRVVIRQQPRHGLASGDDTALHRSARPIPLDPPLVCELIPKEQGAASAFSLLDLSLRVRLVSIDTPTKEVKLTPNGLEALSGDFDQCAFTAPVYPPQDQSYFIFSELSVRKKGNYRLRIDVIDRSDLLFSVLGSVFSEVFQVHEKATFPGLSPSSDLIRAIARRGLKLRIIKAADSTKALKPGVKKKKRKIEGRGQALYNGDGDEDEMDELKSPTPSSGSCSSGSTGADGLRTFAPTIRVAPPQDNRTRYDCLDSRPTAYPAHTSHLHQRPQPRAHRPHTVSSTQSTSLDSREAEGVSSRAKALSPQLRPSFPSRDGAARLDQAPLLDGAHSTGGPSGHTLPSLQVSGRPRFAASSQPTRHSRERSMPAADPRRALATAVAVHQPSHSRTVPISPPAKAPPSDRPGLEDDGVSGFERESDYYRRLDLLRRSHGQGQGQGQTREVCRPDCSTQAYNSATSSSALPLFAPIKSRPTCWVAGHSSALVTPFTRSGDKSSPSLLPHGPISKSASAMAGLNHLAASASTITASRAYTNGLTAQTGRLPTPSAPEKSTSISASSKKLPSIQHIFEAADAGQREQLQHHPDVALAPPRLRDFRPYMVHEPPPSSSRPVARSQRRQDNTSYASHSH</sequence>
<protein>
    <recommendedName>
        <fullName evidence="7">Velvet domain-containing protein</fullName>
    </recommendedName>
</protein>
<evidence type="ECO:0000256" key="5">
    <source>
        <dbReference type="ARBA" id="ARBA00023242"/>
    </source>
</evidence>
<keyword evidence="4" id="KW-0804">Transcription</keyword>
<organism evidence="8 9">
    <name type="scientific">Jaminaea rosea</name>
    <dbReference type="NCBI Taxonomy" id="1569628"/>
    <lineage>
        <taxon>Eukaryota</taxon>
        <taxon>Fungi</taxon>
        <taxon>Dikarya</taxon>
        <taxon>Basidiomycota</taxon>
        <taxon>Ustilaginomycotina</taxon>
        <taxon>Exobasidiomycetes</taxon>
        <taxon>Microstromatales</taxon>
        <taxon>Microstromatales incertae sedis</taxon>
        <taxon>Jaminaea</taxon>
    </lineage>
</organism>
<dbReference type="Pfam" id="PF11754">
    <property type="entry name" value="Velvet"/>
    <property type="match status" value="1"/>
</dbReference>
<dbReference type="AlphaFoldDB" id="A0A316UZH0"/>
<dbReference type="InterPro" id="IPR038491">
    <property type="entry name" value="Velvet_dom_sf"/>
</dbReference>
<feature type="compositionally biased region" description="Basic residues" evidence="6">
    <location>
        <begin position="343"/>
        <end position="357"/>
    </location>
</feature>
<keyword evidence="5" id="KW-0539">Nucleus</keyword>
<dbReference type="RefSeq" id="XP_025364770.1">
    <property type="nucleotide sequence ID" value="XM_025509710.1"/>
</dbReference>
<feature type="compositionally biased region" description="Polar residues" evidence="6">
    <location>
        <begin position="358"/>
        <end position="367"/>
    </location>
</feature>
<evidence type="ECO:0000259" key="7">
    <source>
        <dbReference type="PROSITE" id="PS51821"/>
    </source>
</evidence>
<proteinExistence type="predicted"/>
<dbReference type="GO" id="GO:0005634">
    <property type="term" value="C:nucleus"/>
    <property type="evidence" value="ECO:0007669"/>
    <property type="project" value="UniProtKB-SubCell"/>
</dbReference>
<dbReference type="PANTHER" id="PTHR33572">
    <property type="entry name" value="SPORE DEVELOPMENT REGULATOR VOSA"/>
    <property type="match status" value="1"/>
</dbReference>
<accession>A0A316UZH0</accession>
<dbReference type="Gene3D" id="2.60.40.3960">
    <property type="entry name" value="Velvet domain"/>
    <property type="match status" value="1"/>
</dbReference>
<evidence type="ECO:0000256" key="6">
    <source>
        <dbReference type="SAM" id="MobiDB-lite"/>
    </source>
</evidence>
<dbReference type="Proteomes" id="UP000245884">
    <property type="component" value="Unassembled WGS sequence"/>
</dbReference>
<gene>
    <name evidence="8" type="ORF">BDZ90DRAFT_5957</name>
</gene>
<dbReference type="PANTHER" id="PTHR33572:SF18">
    <property type="entry name" value="SPORE DEVELOPMENT REGULATOR VOSA"/>
    <property type="match status" value="1"/>
</dbReference>
<feature type="domain" description="Velvet" evidence="7">
    <location>
        <begin position="74"/>
        <end position="249"/>
    </location>
</feature>
<evidence type="ECO:0000256" key="2">
    <source>
        <dbReference type="ARBA" id="ARBA00022969"/>
    </source>
</evidence>
<dbReference type="GeneID" id="37031533"/>
<evidence type="ECO:0000256" key="1">
    <source>
        <dbReference type="ARBA" id="ARBA00004123"/>
    </source>
</evidence>
<feature type="region of interest" description="Disordered" evidence="6">
    <location>
        <begin position="262"/>
        <end position="493"/>
    </location>
</feature>
<keyword evidence="9" id="KW-1185">Reference proteome</keyword>
<keyword evidence="3" id="KW-0805">Transcription regulation</keyword>
<feature type="region of interest" description="Disordered" evidence="6">
    <location>
        <begin position="614"/>
        <end position="637"/>
    </location>
</feature>
<feature type="compositionally biased region" description="Polar residues" evidence="6">
    <location>
        <begin position="627"/>
        <end position="637"/>
    </location>
</feature>
<feature type="compositionally biased region" description="Low complexity" evidence="6">
    <location>
        <begin position="291"/>
        <end position="304"/>
    </location>
</feature>
<dbReference type="PROSITE" id="PS51821">
    <property type="entry name" value="VELVET"/>
    <property type="match status" value="1"/>
</dbReference>
<comment type="subcellular location">
    <subcellularLocation>
        <location evidence="1">Nucleus</location>
    </subcellularLocation>
</comment>
<feature type="compositionally biased region" description="Basic and acidic residues" evidence="6">
    <location>
        <begin position="652"/>
        <end position="662"/>
    </location>
</feature>
<dbReference type="OrthoDB" id="3056235at2759"/>
<evidence type="ECO:0000313" key="9">
    <source>
        <dbReference type="Proteomes" id="UP000245884"/>
    </source>
</evidence>
<dbReference type="GO" id="GO:0030435">
    <property type="term" value="P:sporulation resulting in formation of a cellular spore"/>
    <property type="evidence" value="ECO:0007669"/>
    <property type="project" value="UniProtKB-KW"/>
</dbReference>
<reference evidence="8 9" key="1">
    <citation type="journal article" date="2018" name="Mol. Biol. Evol.">
        <title>Broad Genomic Sampling Reveals a Smut Pathogenic Ancestry of the Fungal Clade Ustilaginomycotina.</title>
        <authorList>
            <person name="Kijpornyongpan T."/>
            <person name="Mondo S.J."/>
            <person name="Barry K."/>
            <person name="Sandor L."/>
            <person name="Lee J."/>
            <person name="Lipzen A."/>
            <person name="Pangilinan J."/>
            <person name="LaButti K."/>
            <person name="Hainaut M."/>
            <person name="Henrissat B."/>
            <person name="Grigoriev I.V."/>
            <person name="Spatafora J.W."/>
            <person name="Aime M.C."/>
        </authorList>
    </citation>
    <scope>NUCLEOTIDE SEQUENCE [LARGE SCALE GENOMIC DNA]</scope>
    <source>
        <strain evidence="8 9">MCA 5214</strain>
    </source>
</reference>
<dbReference type="EMBL" id="KZ819662">
    <property type="protein sequence ID" value="PWN30158.1"/>
    <property type="molecule type" value="Genomic_DNA"/>
</dbReference>
<name>A0A316UZH0_9BASI</name>
<keyword evidence="2" id="KW-0749">Sporulation</keyword>
<evidence type="ECO:0000313" key="8">
    <source>
        <dbReference type="EMBL" id="PWN30158.1"/>
    </source>
</evidence>
<feature type="compositionally biased region" description="Pro residues" evidence="6">
    <location>
        <begin position="471"/>
        <end position="481"/>
    </location>
</feature>
<feature type="region of interest" description="Disordered" evidence="6">
    <location>
        <begin position="652"/>
        <end position="706"/>
    </location>
</feature>
<evidence type="ECO:0000256" key="3">
    <source>
        <dbReference type="ARBA" id="ARBA00023015"/>
    </source>
</evidence>
<evidence type="ECO:0000256" key="4">
    <source>
        <dbReference type="ARBA" id="ARBA00023163"/>
    </source>
</evidence>
<dbReference type="InterPro" id="IPR021740">
    <property type="entry name" value="Velvet"/>
</dbReference>
<dbReference type="InterPro" id="IPR037525">
    <property type="entry name" value="Velvet_dom"/>
</dbReference>